<evidence type="ECO:0000313" key="4">
    <source>
        <dbReference type="Proteomes" id="UP000585437"/>
    </source>
</evidence>
<feature type="transmembrane region" description="Helical" evidence="1">
    <location>
        <begin position="58"/>
        <end position="78"/>
    </location>
</feature>
<gene>
    <name evidence="3" type="ORF">F4695_001218</name>
</gene>
<dbReference type="RefSeq" id="WP_174195535.1">
    <property type="nucleotide sequence ID" value="NZ_JACHBU010000002.1"/>
</dbReference>
<keyword evidence="1" id="KW-0812">Transmembrane</keyword>
<feature type="transmembrane region" description="Helical" evidence="1">
    <location>
        <begin position="148"/>
        <end position="169"/>
    </location>
</feature>
<keyword evidence="1" id="KW-0472">Membrane</keyword>
<feature type="transmembrane region" description="Helical" evidence="1">
    <location>
        <begin position="231"/>
        <end position="252"/>
    </location>
</feature>
<evidence type="ECO:0000256" key="1">
    <source>
        <dbReference type="SAM" id="Phobius"/>
    </source>
</evidence>
<dbReference type="SUPFAM" id="SSF103481">
    <property type="entry name" value="Multidrug resistance efflux transporter EmrE"/>
    <property type="match status" value="2"/>
</dbReference>
<protein>
    <submittedName>
        <fullName evidence="3">Drug/metabolite transporter (DMT)-like permease</fullName>
    </submittedName>
</protein>
<dbReference type="GO" id="GO:0016020">
    <property type="term" value="C:membrane"/>
    <property type="evidence" value="ECO:0007669"/>
    <property type="project" value="InterPro"/>
</dbReference>
<dbReference type="InterPro" id="IPR037185">
    <property type="entry name" value="EmrE-like"/>
</dbReference>
<feature type="transmembrane region" description="Helical" evidence="1">
    <location>
        <begin position="122"/>
        <end position="141"/>
    </location>
</feature>
<dbReference type="EMBL" id="JACHBU010000002">
    <property type="protein sequence ID" value="MBB6507886.1"/>
    <property type="molecule type" value="Genomic_DNA"/>
</dbReference>
<feature type="domain" description="EamA" evidence="2">
    <location>
        <begin position="175"/>
        <end position="300"/>
    </location>
</feature>
<dbReference type="InterPro" id="IPR000620">
    <property type="entry name" value="EamA_dom"/>
</dbReference>
<feature type="transmembrane region" description="Helical" evidence="1">
    <location>
        <begin position="205"/>
        <end position="225"/>
    </location>
</feature>
<feature type="domain" description="EamA" evidence="2">
    <location>
        <begin position="30"/>
        <end position="164"/>
    </location>
</feature>
<keyword evidence="1" id="KW-1133">Transmembrane helix</keyword>
<dbReference type="PANTHER" id="PTHR22911:SF135">
    <property type="entry name" value="BLR4310 PROTEIN"/>
    <property type="match status" value="1"/>
</dbReference>
<name>A0A7X0MR25_9HYPH</name>
<dbReference type="PANTHER" id="PTHR22911">
    <property type="entry name" value="ACYL-MALONYL CONDENSING ENZYME-RELATED"/>
    <property type="match status" value="1"/>
</dbReference>
<evidence type="ECO:0000313" key="3">
    <source>
        <dbReference type="EMBL" id="MBB6507886.1"/>
    </source>
</evidence>
<feature type="transmembrane region" description="Helical" evidence="1">
    <location>
        <begin position="285"/>
        <end position="305"/>
    </location>
</feature>
<dbReference type="Pfam" id="PF00892">
    <property type="entry name" value="EamA"/>
    <property type="match status" value="2"/>
</dbReference>
<reference evidence="3 4" key="1">
    <citation type="submission" date="2020-08" db="EMBL/GenBank/DDBJ databases">
        <title>The Agave Microbiome: Exploring the role of microbial communities in plant adaptations to desert environments.</title>
        <authorList>
            <person name="Partida-Martinez L.P."/>
        </authorList>
    </citation>
    <scope>NUCLEOTIDE SEQUENCE [LARGE SCALE GENOMIC DNA]</scope>
    <source>
        <strain evidence="3 4">AS3.12</strain>
    </source>
</reference>
<accession>A0A7X0MR25</accession>
<feature type="transmembrane region" description="Helical" evidence="1">
    <location>
        <begin position="30"/>
        <end position="52"/>
    </location>
</feature>
<evidence type="ECO:0000259" key="2">
    <source>
        <dbReference type="Pfam" id="PF00892"/>
    </source>
</evidence>
<feature type="transmembrane region" description="Helical" evidence="1">
    <location>
        <begin position="175"/>
        <end position="193"/>
    </location>
</feature>
<proteinExistence type="predicted"/>
<dbReference type="Proteomes" id="UP000585437">
    <property type="component" value="Unassembled WGS sequence"/>
</dbReference>
<sequence>MPAPFPPPTPPGPPLAGTIPASLPGSEYRIGALLVFGSAFAWSFGGAIARFLDIPDSWTIVFWRSLFGTLFLLAFMLLRDGPRGTVALFRSMGWPGLSVGLCFMVASTCFIISIQYTTVANVVLLGAGVPLFAALMVWLFYGERISGVTWLAIGTVIVGVGIMVSSSFTGKVSPLGDGLALIIPLVFALATVITRRYPHVRMTPATCFGCFAAGMIALTMSSNLAVTPGELGILFIFGALNLGLGMALFVTGARLIPSALAALLGTGETVLGPVWVAVIHGEIPAPRTIAGGVLILAALLTHLTFEFRRQKRQNRSNA</sequence>
<keyword evidence="4" id="KW-1185">Reference proteome</keyword>
<feature type="transmembrane region" description="Helical" evidence="1">
    <location>
        <begin position="99"/>
        <end position="116"/>
    </location>
</feature>
<organism evidence="3 4">
    <name type="scientific">Rhizobium soli</name>
    <dbReference type="NCBI Taxonomy" id="424798"/>
    <lineage>
        <taxon>Bacteria</taxon>
        <taxon>Pseudomonadati</taxon>
        <taxon>Pseudomonadota</taxon>
        <taxon>Alphaproteobacteria</taxon>
        <taxon>Hyphomicrobiales</taxon>
        <taxon>Rhizobiaceae</taxon>
        <taxon>Rhizobium/Agrobacterium group</taxon>
        <taxon>Rhizobium</taxon>
    </lineage>
</organism>
<dbReference type="AlphaFoldDB" id="A0A7X0MR25"/>
<comment type="caution">
    <text evidence="3">The sequence shown here is derived from an EMBL/GenBank/DDBJ whole genome shotgun (WGS) entry which is preliminary data.</text>
</comment>